<feature type="signal peptide" evidence="1">
    <location>
        <begin position="1"/>
        <end position="17"/>
    </location>
</feature>
<sequence>MHFFTLSTLVFAAVAVAQPMLVSRDDTCYPNFKGATIAISDRDGTYRPPNGNSNTMWSWHVEQNGQWPPGYIMKDIATGQALTQAAGGSLFMTDPYLSGSYVSHSLSLARRAIPTQTPGPERAVATKCTIMPQSKSNYCLTASGENYLVAHPCTGGDDQYFTFATFN</sequence>
<name>A0ABR3AA02_9AGAR</name>
<organism evidence="2 3">
    <name type="scientific">Marasmius tenuissimus</name>
    <dbReference type="NCBI Taxonomy" id="585030"/>
    <lineage>
        <taxon>Eukaryota</taxon>
        <taxon>Fungi</taxon>
        <taxon>Dikarya</taxon>
        <taxon>Basidiomycota</taxon>
        <taxon>Agaricomycotina</taxon>
        <taxon>Agaricomycetes</taxon>
        <taxon>Agaricomycetidae</taxon>
        <taxon>Agaricales</taxon>
        <taxon>Marasmiineae</taxon>
        <taxon>Marasmiaceae</taxon>
        <taxon>Marasmius</taxon>
    </lineage>
</organism>
<keyword evidence="1" id="KW-0732">Signal</keyword>
<gene>
    <name evidence="2" type="ORF">AAF712_002664</name>
</gene>
<evidence type="ECO:0000313" key="2">
    <source>
        <dbReference type="EMBL" id="KAL0070174.1"/>
    </source>
</evidence>
<proteinExistence type="predicted"/>
<dbReference type="EMBL" id="JBBXMP010000008">
    <property type="protein sequence ID" value="KAL0070174.1"/>
    <property type="molecule type" value="Genomic_DNA"/>
</dbReference>
<feature type="chain" id="PRO_5046027502" evidence="1">
    <location>
        <begin position="18"/>
        <end position="167"/>
    </location>
</feature>
<protein>
    <submittedName>
        <fullName evidence="2">Uncharacterized protein</fullName>
    </submittedName>
</protein>
<comment type="caution">
    <text evidence="2">The sequence shown here is derived from an EMBL/GenBank/DDBJ whole genome shotgun (WGS) entry which is preliminary data.</text>
</comment>
<evidence type="ECO:0000313" key="3">
    <source>
        <dbReference type="Proteomes" id="UP001437256"/>
    </source>
</evidence>
<accession>A0ABR3AA02</accession>
<keyword evidence="3" id="KW-1185">Reference proteome</keyword>
<evidence type="ECO:0000256" key="1">
    <source>
        <dbReference type="SAM" id="SignalP"/>
    </source>
</evidence>
<reference evidence="2 3" key="1">
    <citation type="submission" date="2024-05" db="EMBL/GenBank/DDBJ databases">
        <title>A draft genome resource for the thread blight pathogen Marasmius tenuissimus strain MS-2.</title>
        <authorList>
            <person name="Yulfo-Soto G.E."/>
            <person name="Baruah I.K."/>
            <person name="Amoako-Attah I."/>
            <person name="Bukari Y."/>
            <person name="Meinhardt L.W."/>
            <person name="Bailey B.A."/>
            <person name="Cohen S.P."/>
        </authorList>
    </citation>
    <scope>NUCLEOTIDE SEQUENCE [LARGE SCALE GENOMIC DNA]</scope>
    <source>
        <strain evidence="2 3">MS-2</strain>
    </source>
</reference>
<dbReference type="Proteomes" id="UP001437256">
    <property type="component" value="Unassembled WGS sequence"/>
</dbReference>